<dbReference type="Pfam" id="PF02518">
    <property type="entry name" value="HATPase_c"/>
    <property type="match status" value="1"/>
</dbReference>
<dbReference type="GO" id="GO:0005524">
    <property type="term" value="F:ATP binding"/>
    <property type="evidence" value="ECO:0007669"/>
    <property type="project" value="UniProtKB-KW"/>
</dbReference>
<dbReference type="InterPro" id="IPR003661">
    <property type="entry name" value="HisK_dim/P_dom"/>
</dbReference>
<dbReference type="InterPro" id="IPR048436">
    <property type="entry name" value="MASE12"/>
</dbReference>
<evidence type="ECO:0000256" key="5">
    <source>
        <dbReference type="ARBA" id="ARBA00022741"/>
    </source>
</evidence>
<dbReference type="Gene3D" id="3.30.565.10">
    <property type="entry name" value="Histidine kinase-like ATPase, C-terminal domain"/>
    <property type="match status" value="1"/>
</dbReference>
<dbReference type="SMART" id="SM00388">
    <property type="entry name" value="HisKA"/>
    <property type="match status" value="1"/>
</dbReference>
<gene>
    <name evidence="11" type="ORF">ACFSFW_10060</name>
</gene>
<sequence>MGKKNSSTLLPHEEKRALKIYLISFYLTLIGFDIFYYLLFDKRGSEITPGFSIGIGLINYLLYLALLIYSIYLFKKGKQTIIKYIYVLFYFSLAMIYDCIIFINDPSSYSSGNAAELILVLFSPLFINKRFFWTTSIAAFLRYLIVVIVIQSPVAFIPIVLVMIFSTIGYILLTRFYSYIEALSETHEELRKKEKLAFVGQMATTVGHEIRNPLASLKGFTQLQREKHKEDEVQYMIMEQEIDRINSILNDLLVIGKPRQINVTKCNLKELLEYVLSIIEQSENARNVAIALKMDEAVPDIECDEKQMKQVFLNLIKNGYESMPEGGKLTITGSQTANNMVSLIISDEGCGIPEDVQEKLFEPFFTTKDYGTGLGLMVSKKIIEDHQGKISINSKPAKGTKVEIILPITQ</sequence>
<keyword evidence="12" id="KW-1185">Reference proteome</keyword>
<dbReference type="InterPro" id="IPR005467">
    <property type="entry name" value="His_kinase_dom"/>
</dbReference>
<keyword evidence="7 11" id="KW-0067">ATP-binding</keyword>
<dbReference type="InterPro" id="IPR003594">
    <property type="entry name" value="HATPase_dom"/>
</dbReference>
<dbReference type="CDD" id="cd00082">
    <property type="entry name" value="HisKA"/>
    <property type="match status" value="1"/>
</dbReference>
<dbReference type="PANTHER" id="PTHR43065:SF10">
    <property type="entry name" value="PEROXIDE STRESS-ACTIVATED HISTIDINE KINASE MAK3"/>
    <property type="match status" value="1"/>
</dbReference>
<feature type="transmembrane region" description="Helical" evidence="9">
    <location>
        <begin position="140"/>
        <end position="173"/>
    </location>
</feature>
<evidence type="ECO:0000256" key="7">
    <source>
        <dbReference type="ARBA" id="ARBA00022840"/>
    </source>
</evidence>
<keyword evidence="8" id="KW-0902">Two-component regulatory system</keyword>
<keyword evidence="9" id="KW-0812">Transmembrane</keyword>
<keyword evidence="5" id="KW-0547">Nucleotide-binding</keyword>
<proteinExistence type="predicted"/>
<evidence type="ECO:0000256" key="6">
    <source>
        <dbReference type="ARBA" id="ARBA00022777"/>
    </source>
</evidence>
<dbReference type="Pfam" id="PF20971">
    <property type="entry name" value="MASE12"/>
    <property type="match status" value="1"/>
</dbReference>
<comment type="catalytic activity">
    <reaction evidence="1">
        <text>ATP + protein L-histidine = ADP + protein N-phospho-L-histidine.</text>
        <dbReference type="EC" id="2.7.13.3"/>
    </reaction>
</comment>
<feature type="transmembrane region" description="Helical" evidence="9">
    <location>
        <begin position="20"/>
        <end position="39"/>
    </location>
</feature>
<evidence type="ECO:0000256" key="2">
    <source>
        <dbReference type="ARBA" id="ARBA00012438"/>
    </source>
</evidence>
<dbReference type="Pfam" id="PF00512">
    <property type="entry name" value="HisKA"/>
    <property type="match status" value="1"/>
</dbReference>
<evidence type="ECO:0000259" key="10">
    <source>
        <dbReference type="PROSITE" id="PS50109"/>
    </source>
</evidence>
<name>A0ABW4MMA6_9BACI</name>
<dbReference type="RefSeq" id="WP_388037655.1">
    <property type="nucleotide sequence ID" value="NZ_JBHUEK010000015.1"/>
</dbReference>
<dbReference type="SUPFAM" id="SSF55874">
    <property type="entry name" value="ATPase domain of HSP90 chaperone/DNA topoisomerase II/histidine kinase"/>
    <property type="match status" value="1"/>
</dbReference>
<keyword evidence="4" id="KW-0808">Transferase</keyword>
<evidence type="ECO:0000256" key="9">
    <source>
        <dbReference type="SAM" id="Phobius"/>
    </source>
</evidence>
<dbReference type="Gene3D" id="1.10.287.130">
    <property type="match status" value="1"/>
</dbReference>
<feature type="transmembrane region" description="Helical" evidence="9">
    <location>
        <begin position="84"/>
        <end position="103"/>
    </location>
</feature>
<protein>
    <recommendedName>
        <fullName evidence="2">histidine kinase</fullName>
        <ecNumber evidence="2">2.7.13.3</ecNumber>
    </recommendedName>
</protein>
<dbReference type="InterPro" id="IPR036890">
    <property type="entry name" value="HATPase_C_sf"/>
</dbReference>
<evidence type="ECO:0000313" key="11">
    <source>
        <dbReference type="EMBL" id="MFD1779010.1"/>
    </source>
</evidence>
<comment type="caution">
    <text evidence="11">The sequence shown here is derived from an EMBL/GenBank/DDBJ whole genome shotgun (WGS) entry which is preliminary data.</text>
</comment>
<organism evidence="11 12">
    <name type="scientific">Fredinandcohnia salidurans</name>
    <dbReference type="NCBI Taxonomy" id="2595041"/>
    <lineage>
        <taxon>Bacteria</taxon>
        <taxon>Bacillati</taxon>
        <taxon>Bacillota</taxon>
        <taxon>Bacilli</taxon>
        <taxon>Bacillales</taxon>
        <taxon>Bacillaceae</taxon>
        <taxon>Fredinandcohnia</taxon>
    </lineage>
</organism>
<keyword evidence="9" id="KW-0472">Membrane</keyword>
<dbReference type="EC" id="2.7.13.3" evidence="2"/>
<feature type="domain" description="Histidine kinase" evidence="10">
    <location>
        <begin position="205"/>
        <end position="410"/>
    </location>
</feature>
<dbReference type="InterPro" id="IPR036097">
    <property type="entry name" value="HisK_dim/P_sf"/>
</dbReference>
<feature type="transmembrane region" description="Helical" evidence="9">
    <location>
        <begin position="51"/>
        <end position="72"/>
    </location>
</feature>
<dbReference type="InterPro" id="IPR004358">
    <property type="entry name" value="Sig_transdc_His_kin-like_C"/>
</dbReference>
<keyword evidence="9" id="KW-1133">Transmembrane helix</keyword>
<dbReference type="Proteomes" id="UP001597227">
    <property type="component" value="Unassembled WGS sequence"/>
</dbReference>
<dbReference type="SMART" id="SM00387">
    <property type="entry name" value="HATPase_c"/>
    <property type="match status" value="1"/>
</dbReference>
<evidence type="ECO:0000256" key="8">
    <source>
        <dbReference type="ARBA" id="ARBA00023012"/>
    </source>
</evidence>
<dbReference type="PRINTS" id="PR00344">
    <property type="entry name" value="BCTRLSENSOR"/>
</dbReference>
<dbReference type="SUPFAM" id="SSF47384">
    <property type="entry name" value="Homodimeric domain of signal transducing histidine kinase"/>
    <property type="match status" value="1"/>
</dbReference>
<evidence type="ECO:0000256" key="1">
    <source>
        <dbReference type="ARBA" id="ARBA00000085"/>
    </source>
</evidence>
<evidence type="ECO:0000313" key="12">
    <source>
        <dbReference type="Proteomes" id="UP001597227"/>
    </source>
</evidence>
<keyword evidence="6" id="KW-0418">Kinase</keyword>
<evidence type="ECO:0000256" key="4">
    <source>
        <dbReference type="ARBA" id="ARBA00022679"/>
    </source>
</evidence>
<dbReference type="PANTHER" id="PTHR43065">
    <property type="entry name" value="SENSOR HISTIDINE KINASE"/>
    <property type="match status" value="1"/>
</dbReference>
<accession>A0ABW4MMA6</accession>
<feature type="transmembrane region" description="Helical" evidence="9">
    <location>
        <begin position="109"/>
        <end position="128"/>
    </location>
</feature>
<keyword evidence="3" id="KW-0597">Phosphoprotein</keyword>
<reference evidence="12" key="1">
    <citation type="journal article" date="2019" name="Int. J. Syst. Evol. Microbiol.">
        <title>The Global Catalogue of Microorganisms (GCM) 10K type strain sequencing project: providing services to taxonomists for standard genome sequencing and annotation.</title>
        <authorList>
            <consortium name="The Broad Institute Genomics Platform"/>
            <consortium name="The Broad Institute Genome Sequencing Center for Infectious Disease"/>
            <person name="Wu L."/>
            <person name="Ma J."/>
        </authorList>
    </citation>
    <scope>NUCLEOTIDE SEQUENCE [LARGE SCALE GENOMIC DNA]</scope>
    <source>
        <strain evidence="12">CCUG 15531</strain>
    </source>
</reference>
<evidence type="ECO:0000256" key="3">
    <source>
        <dbReference type="ARBA" id="ARBA00022553"/>
    </source>
</evidence>
<dbReference type="EMBL" id="JBHUEK010000015">
    <property type="protein sequence ID" value="MFD1779010.1"/>
    <property type="molecule type" value="Genomic_DNA"/>
</dbReference>
<dbReference type="PROSITE" id="PS50109">
    <property type="entry name" value="HIS_KIN"/>
    <property type="match status" value="1"/>
</dbReference>